<dbReference type="EMBL" id="LTAG01000075">
    <property type="protein sequence ID" value="KXO16396.1"/>
    <property type="molecule type" value="Genomic_DNA"/>
</dbReference>
<evidence type="ECO:0000313" key="3">
    <source>
        <dbReference type="Proteomes" id="UP000070093"/>
    </source>
</evidence>
<organism evidence="2 3">
    <name type="scientific">Prevotella bivia</name>
    <dbReference type="NCBI Taxonomy" id="28125"/>
    <lineage>
        <taxon>Bacteria</taxon>
        <taxon>Pseudomonadati</taxon>
        <taxon>Bacteroidota</taxon>
        <taxon>Bacteroidia</taxon>
        <taxon>Bacteroidales</taxon>
        <taxon>Prevotellaceae</taxon>
        <taxon>Prevotella</taxon>
    </lineage>
</organism>
<dbReference type="Proteomes" id="UP000070093">
    <property type="component" value="Unassembled WGS sequence"/>
</dbReference>
<feature type="compositionally biased region" description="Gly residues" evidence="1">
    <location>
        <begin position="71"/>
        <end position="82"/>
    </location>
</feature>
<evidence type="ECO:0000256" key="1">
    <source>
        <dbReference type="SAM" id="MobiDB-lite"/>
    </source>
</evidence>
<sequence length="88" mass="9127">MYIQKIKVIIKNYYNVMSKIETDAAGIKAAYICPSIACFAVDFSLCAGSPPFDGGHKGANSGGSWDEQGDTSGGAGVAGFGGTWTEEP</sequence>
<gene>
    <name evidence="2" type="ORF">HMPREF3202_01399</name>
</gene>
<evidence type="ECO:0000313" key="2">
    <source>
        <dbReference type="EMBL" id="KXO16396.1"/>
    </source>
</evidence>
<feature type="region of interest" description="Disordered" evidence="1">
    <location>
        <begin position="57"/>
        <end position="88"/>
    </location>
</feature>
<protein>
    <submittedName>
        <fullName evidence="2">Uncharacterized protein</fullName>
    </submittedName>
</protein>
<reference evidence="2 3" key="1">
    <citation type="submission" date="2016-02" db="EMBL/GenBank/DDBJ databases">
        <authorList>
            <person name="Wen L."/>
            <person name="He K."/>
            <person name="Yang H."/>
        </authorList>
    </citation>
    <scope>NUCLEOTIDE SEQUENCE [LARGE SCALE GENOMIC DNA]</scope>
    <source>
        <strain evidence="2 3">GED7880</strain>
    </source>
</reference>
<name>A0A137SVC3_9BACT</name>
<dbReference type="AlphaFoldDB" id="A0A137SVC3"/>
<comment type="caution">
    <text evidence="2">The sequence shown here is derived from an EMBL/GenBank/DDBJ whole genome shotgun (WGS) entry which is preliminary data.</text>
</comment>
<accession>A0A137SVC3</accession>
<proteinExistence type="predicted"/>
<dbReference type="PATRIC" id="fig|28125.4.peg.1383"/>